<evidence type="ECO:0000313" key="1">
    <source>
        <dbReference type="EMBL" id="DAD84098.1"/>
    </source>
</evidence>
<proteinExistence type="predicted"/>
<protein>
    <submittedName>
        <fullName evidence="1">Uncharacterized protein</fullName>
    </submittedName>
</protein>
<organism evidence="1">
    <name type="scientific">Podoviridae sp. ctoqT5</name>
    <dbReference type="NCBI Taxonomy" id="2826577"/>
    <lineage>
        <taxon>Viruses</taxon>
        <taxon>Duplodnaviria</taxon>
        <taxon>Heunggongvirae</taxon>
        <taxon>Uroviricota</taxon>
        <taxon>Caudoviricetes</taxon>
    </lineage>
</organism>
<reference evidence="1" key="1">
    <citation type="journal article" date="2021" name="Proc. Natl. Acad. Sci. U.S.A.">
        <title>A Catalog of Tens of Thousands of Viruses from Human Metagenomes Reveals Hidden Associations with Chronic Diseases.</title>
        <authorList>
            <person name="Tisza M.J."/>
            <person name="Buck C.B."/>
        </authorList>
    </citation>
    <scope>NUCLEOTIDE SEQUENCE</scope>
    <source>
        <strain evidence="1">CtoqT5</strain>
    </source>
</reference>
<dbReference type="EMBL" id="BK014952">
    <property type="protein sequence ID" value="DAD84098.1"/>
    <property type="molecule type" value="Genomic_DNA"/>
</dbReference>
<accession>A0A8S5MPK4</accession>
<sequence>MRTFLLIALLMMITAAGTHIYTMTHLSIETDGDGDSAFITCLGQEWFYGINGYTVD</sequence>
<name>A0A8S5MPK4_9CAUD</name>